<comment type="caution">
    <text evidence="3">The sequence shown here is derived from an EMBL/GenBank/DDBJ whole genome shotgun (WGS) entry which is preliminary data.</text>
</comment>
<keyword evidence="2" id="KW-0175">Coiled coil</keyword>
<comment type="similarity">
    <text evidence="1">Belongs to the PspA/Vipp/IM30 family.</text>
</comment>
<evidence type="ECO:0008006" key="5">
    <source>
        <dbReference type="Google" id="ProtNLM"/>
    </source>
</evidence>
<dbReference type="PANTHER" id="PTHR31088:SF6">
    <property type="entry name" value="PHAGE SHOCK PROTEIN A"/>
    <property type="match status" value="1"/>
</dbReference>
<dbReference type="Proteomes" id="UP000229740">
    <property type="component" value="Unassembled WGS sequence"/>
</dbReference>
<organism evidence="3 4">
    <name type="scientific">candidate division KSB3 bacterium</name>
    <dbReference type="NCBI Taxonomy" id="2044937"/>
    <lineage>
        <taxon>Bacteria</taxon>
        <taxon>candidate division KSB3</taxon>
    </lineage>
</organism>
<name>A0A2G6E345_9BACT</name>
<dbReference type="EMBL" id="PDPS01000037">
    <property type="protein sequence ID" value="PID56168.1"/>
    <property type="molecule type" value="Genomic_DNA"/>
</dbReference>
<gene>
    <name evidence="3" type="ORF">CSB45_12365</name>
</gene>
<feature type="coiled-coil region" evidence="2">
    <location>
        <begin position="119"/>
        <end position="153"/>
    </location>
</feature>
<accession>A0A2G6E345</accession>
<evidence type="ECO:0000313" key="3">
    <source>
        <dbReference type="EMBL" id="PID56168.1"/>
    </source>
</evidence>
<dbReference type="Pfam" id="PF04012">
    <property type="entry name" value="PspA_IM30"/>
    <property type="match status" value="1"/>
</dbReference>
<evidence type="ECO:0000256" key="2">
    <source>
        <dbReference type="SAM" id="Coils"/>
    </source>
</evidence>
<dbReference type="PANTHER" id="PTHR31088">
    <property type="entry name" value="MEMBRANE-ASSOCIATED PROTEIN VIPP1, CHLOROPLASTIC"/>
    <property type="match status" value="1"/>
</dbReference>
<sequence>MRNVMNIFTRLWRMIASHVNAWIDRFERPEQVLEQSIRDMQKQVNQLRGDAVSVIAEEKKLKFQLEKYQNEAERWDQNAMLAVKEGKDELARAALKRRREALAYTQQLQPQWEQQQQIAERLKRTFHDLRDRIESARRKKRMLLTRLKRAETQKRLQQMLNDLSGNQVFETFESKLLETETITAAQEELQGESLVQQCEALGPEEGELDQELAALKARMTLNS</sequence>
<dbReference type="AlphaFoldDB" id="A0A2G6E345"/>
<evidence type="ECO:0000256" key="1">
    <source>
        <dbReference type="ARBA" id="ARBA00043985"/>
    </source>
</evidence>
<reference evidence="3 4" key="1">
    <citation type="submission" date="2017-10" db="EMBL/GenBank/DDBJ databases">
        <title>Novel microbial diversity and functional potential in the marine mammal oral microbiome.</title>
        <authorList>
            <person name="Dudek N.K."/>
            <person name="Sun C.L."/>
            <person name="Burstein D."/>
            <person name="Kantor R.S."/>
            <person name="Aliaga Goltsman D.S."/>
            <person name="Bik E.M."/>
            <person name="Thomas B.C."/>
            <person name="Banfield J.F."/>
            <person name="Relman D.A."/>
        </authorList>
    </citation>
    <scope>NUCLEOTIDE SEQUENCE [LARGE SCALE GENOMIC DNA]</scope>
    <source>
        <strain evidence="3">DOLZORAL124_49_17</strain>
    </source>
</reference>
<evidence type="ECO:0000313" key="4">
    <source>
        <dbReference type="Proteomes" id="UP000229740"/>
    </source>
</evidence>
<protein>
    <recommendedName>
        <fullName evidence="5">Phage shock protein A</fullName>
    </recommendedName>
</protein>
<proteinExistence type="inferred from homology"/>
<feature type="coiled-coil region" evidence="2">
    <location>
        <begin position="30"/>
        <end position="85"/>
    </location>
</feature>
<dbReference type="InterPro" id="IPR007157">
    <property type="entry name" value="PspA_VIPP1"/>
</dbReference>